<dbReference type="InterPro" id="IPR001881">
    <property type="entry name" value="EGF-like_Ca-bd_dom"/>
</dbReference>
<dbReference type="SMART" id="SM00181">
    <property type="entry name" value="EGF"/>
    <property type="match status" value="2"/>
</dbReference>
<keyword evidence="3" id="KW-0677">Repeat</keyword>
<name>A0AA88Y0A1_PINIB</name>
<protein>
    <recommendedName>
        <fullName evidence="8">EGF-like domain-containing protein</fullName>
    </recommendedName>
</protein>
<evidence type="ECO:0000259" key="8">
    <source>
        <dbReference type="PROSITE" id="PS50026"/>
    </source>
</evidence>
<feature type="transmembrane region" description="Helical" evidence="7">
    <location>
        <begin position="166"/>
        <end position="192"/>
    </location>
</feature>
<evidence type="ECO:0000313" key="9">
    <source>
        <dbReference type="EMBL" id="KAK3095485.1"/>
    </source>
</evidence>
<dbReference type="InterPro" id="IPR000742">
    <property type="entry name" value="EGF"/>
</dbReference>
<keyword evidence="2" id="KW-0732">Signal</keyword>
<feature type="region of interest" description="Disordered" evidence="6">
    <location>
        <begin position="396"/>
        <end position="470"/>
    </location>
</feature>
<dbReference type="PROSITE" id="PS01187">
    <property type="entry name" value="EGF_CA"/>
    <property type="match status" value="1"/>
</dbReference>
<organism evidence="9 10">
    <name type="scientific">Pinctada imbricata</name>
    <name type="common">Atlantic pearl-oyster</name>
    <name type="synonym">Pinctada martensii</name>
    <dbReference type="NCBI Taxonomy" id="66713"/>
    <lineage>
        <taxon>Eukaryota</taxon>
        <taxon>Metazoa</taxon>
        <taxon>Spiralia</taxon>
        <taxon>Lophotrochozoa</taxon>
        <taxon>Mollusca</taxon>
        <taxon>Bivalvia</taxon>
        <taxon>Autobranchia</taxon>
        <taxon>Pteriomorphia</taxon>
        <taxon>Pterioida</taxon>
        <taxon>Pterioidea</taxon>
        <taxon>Pteriidae</taxon>
        <taxon>Pinctada</taxon>
    </lineage>
</organism>
<dbReference type="CDD" id="cd00054">
    <property type="entry name" value="EGF_CA"/>
    <property type="match status" value="1"/>
</dbReference>
<dbReference type="Gene3D" id="2.10.25.10">
    <property type="entry name" value="Laminin"/>
    <property type="match status" value="1"/>
</dbReference>
<evidence type="ECO:0000256" key="6">
    <source>
        <dbReference type="SAM" id="MobiDB-lite"/>
    </source>
</evidence>
<comment type="caution">
    <text evidence="5">Lacks conserved residue(s) required for the propagation of feature annotation.</text>
</comment>
<dbReference type="Proteomes" id="UP001186944">
    <property type="component" value="Unassembled WGS sequence"/>
</dbReference>
<keyword evidence="7" id="KW-0812">Transmembrane</keyword>
<evidence type="ECO:0000256" key="3">
    <source>
        <dbReference type="ARBA" id="ARBA00022737"/>
    </source>
</evidence>
<dbReference type="SMART" id="SM00179">
    <property type="entry name" value="EGF_CA"/>
    <property type="match status" value="1"/>
</dbReference>
<evidence type="ECO:0000256" key="2">
    <source>
        <dbReference type="ARBA" id="ARBA00022729"/>
    </source>
</evidence>
<dbReference type="SUPFAM" id="SSF57196">
    <property type="entry name" value="EGF/Laminin"/>
    <property type="match status" value="1"/>
</dbReference>
<feature type="domain" description="EGF-like" evidence="8">
    <location>
        <begin position="1054"/>
        <end position="1094"/>
    </location>
</feature>
<feature type="region of interest" description="Disordered" evidence="6">
    <location>
        <begin position="730"/>
        <end position="935"/>
    </location>
</feature>
<feature type="transmembrane region" description="Helical" evidence="7">
    <location>
        <begin position="1700"/>
        <end position="1718"/>
    </location>
</feature>
<feature type="compositionally biased region" description="Pro residues" evidence="6">
    <location>
        <begin position="664"/>
        <end position="682"/>
    </location>
</feature>
<dbReference type="Pfam" id="PF07645">
    <property type="entry name" value="EGF_CA"/>
    <property type="match status" value="1"/>
</dbReference>
<dbReference type="InterPro" id="IPR018097">
    <property type="entry name" value="EGF_Ca-bd_CS"/>
</dbReference>
<dbReference type="PANTHER" id="PTHR24050:SF28">
    <property type="entry name" value="UROMODULIN-LIKE"/>
    <property type="match status" value="1"/>
</dbReference>
<feature type="transmembrane region" description="Helical" evidence="7">
    <location>
        <begin position="1663"/>
        <end position="1688"/>
    </location>
</feature>
<feature type="transmembrane region" description="Helical" evidence="7">
    <location>
        <begin position="2243"/>
        <end position="2266"/>
    </location>
</feature>
<comment type="caution">
    <text evidence="9">The sequence shown here is derived from an EMBL/GenBank/DDBJ whole genome shotgun (WGS) entry which is preliminary data.</text>
</comment>
<evidence type="ECO:0000256" key="1">
    <source>
        <dbReference type="ARBA" id="ARBA00022536"/>
    </source>
</evidence>
<dbReference type="EMBL" id="VSWD01000008">
    <property type="protein sequence ID" value="KAK3095485.1"/>
    <property type="molecule type" value="Genomic_DNA"/>
</dbReference>
<keyword evidence="1 5" id="KW-0245">EGF-like domain</keyword>
<feature type="transmembrane region" description="Helical" evidence="7">
    <location>
        <begin position="2014"/>
        <end position="2031"/>
    </location>
</feature>
<keyword evidence="7" id="KW-0472">Membrane</keyword>
<keyword evidence="7" id="KW-1133">Transmembrane helix</keyword>
<dbReference type="FunFam" id="2.10.25.10:FF:000038">
    <property type="entry name" value="Fibrillin 2"/>
    <property type="match status" value="1"/>
</dbReference>
<proteinExistence type="predicted"/>
<feature type="compositionally biased region" description="Polar residues" evidence="6">
    <location>
        <begin position="426"/>
        <end position="470"/>
    </location>
</feature>
<evidence type="ECO:0000256" key="4">
    <source>
        <dbReference type="ARBA" id="ARBA00023157"/>
    </source>
</evidence>
<feature type="transmembrane region" description="Helical" evidence="7">
    <location>
        <begin position="2075"/>
        <end position="2096"/>
    </location>
</feature>
<feature type="compositionally biased region" description="Basic and acidic residues" evidence="6">
    <location>
        <begin position="327"/>
        <end position="340"/>
    </location>
</feature>
<dbReference type="InterPro" id="IPR052235">
    <property type="entry name" value="Nephronectin_domain"/>
</dbReference>
<evidence type="ECO:0000313" key="10">
    <source>
        <dbReference type="Proteomes" id="UP001186944"/>
    </source>
</evidence>
<feature type="region of interest" description="Disordered" evidence="6">
    <location>
        <begin position="649"/>
        <end position="704"/>
    </location>
</feature>
<dbReference type="InterPro" id="IPR049883">
    <property type="entry name" value="NOTCH1_EGF-like"/>
</dbReference>
<feature type="region of interest" description="Disordered" evidence="6">
    <location>
        <begin position="302"/>
        <end position="340"/>
    </location>
</feature>
<dbReference type="PROSITE" id="PS00010">
    <property type="entry name" value="ASX_HYDROXYL"/>
    <property type="match status" value="1"/>
</dbReference>
<accession>A0AA88Y0A1</accession>
<sequence>MVCIQDSVNIGEMIKGLADRGREPCDLCNIVPDQPTTSLPESYLCMVGALQDSARSTVKEAHRKLLERVISCVLWHHIIECSNANLFSIQAFNLVVDSKPYLDITPPSFSLGVIDFKESSDFKVLLNISAPTIEEAYAVHSEVTGSRGRLLVQVYEDAPKRFALSFLWICLCIAMAAAVVASLSIAYVLWWYCSKQYKDIEKDKFSHGNVMYRSRNSMHLSSNNPGESLLPDAEEDALTEVPEEVEKAEAIQMSKYSLFLLQRKIRRSLCRDDDEDEDAHPHERIYVKQRYQPSARKIHQEMVKNQGRRKRHPSLNDPPPYDTVMKYPHDSSDESDGDTKKKQLEPLLESTNSVDKQSEQSYQTVYRTPEVPTSFRSFDLPLNVVARSDGELDVRNMNRNHRSPYSVPHIRGRTTPVHSPEGVEQGRQSRASSTVSYSNHTSRDSVQTVIKRSPSRDSTPNHRTSRDSVQTIREMGNRQTGTLPRDAVNRARSPYHVPVMADVHKDDSKLSDNSSGIINIQTVAGPPVEPITPYDSELQKEGDNPMDIPLTSFRGSGKKKKNIPSPLKVPELHLDPSSGTEDEVFDKVDGTEKYMYPMSSSPDPRGVRYSLMSDRTLSLYGSSEIFEASQEKGEFYDDLDSDLEVEIPPLESDADVLSDTSLPLPSPPPFAKEPPSPSPPKPVIYDESPPRRQRTISVPGDPWDDLRGGKLIAIAASPTNTLDKQHFVFPPTATEHEPSTYPEQASYYEPVEARSDLPYLEGQPISKFLPPPPPKMYRPSQRSSWARDGDFNHQNGSPSRNDGDYVRVQRSVSMREGQSPSRLQSEYARLQRSESGRQPMVGDRGSPSRGGYRQPYVGEGGSPSRGGYRQPNVGEGGSPSRGAAEYARVQRSQINRQTSGREDGQTDRAGEYASLQNNQNGGQGSLPRRGGGKGKGLVPKQLHLAVICSLCVLSLVTGVYSKLKPTSLQVHITVYAPASFLSKDITVYFNQNKPGHLIYSANNVKAYDVLEPTLRNVNSTLCDGNTCSQGCDEDTGLCICKKGYRFNSLRECKDVNECHAGTFHCHKDAGCLNTEGSYRCMCTGQFYGDGKTCEDRRELAEPHTSSNLILENKLDTATDEETEMPYTAKFKVWRNTFKKGSGFYVEVDVKYFHPAAKFEPVDHALQNDNLHYHGNTDVLNQHCPYPVPSKYELYYTTHLNMTYQTESYAGMRLILPCETYILHGRFPTSGSTPDSSILCSEPGPVSSVFAVDDEFSTTNTVWVDQNENCVTSNEACFNCTWNCAKPMMLQGGECSVKESDNGRSPRLPACFTCCCKRNCSEVCQSHQDYKCKTERCQNGNLLEFHLKPIFSGNHRNFFCHMKPVSNQKLMELRYTIRHHYTTLMSQSFTIHGDKSWEKYGKLKSRDHIVNVEIDSKLSQIPDMIEASARGEKAKVGLYKNRGSEAKNTYIAGNSALVRPVMPFKLTGTTFGNKNCEDEALEDLRLAVGSDDPYTHFSDLIGQYKGNFTYVITNTTATPIVKIGIASHTSILSSLYPMGKLRQDSLMGNIAHNTTHLILSITGELTSCPGVLSINISDPAYSKTPLYQYDVQVKCPLQFKMEFYTPNGDKRTSDREYIIRVRDSKGTLQLHLYKPSSKTISEDSNYSNGMSMMQSKEAVQPPHFSIPFIASVCGAVMLLLFIATFGILIKFGQPQGDVLRFHWCHLVLVVVYVTIQFLYAVFISMTVLSLIILAVNSDTAAFLKNYQEQRSVKTALSHLELDSMERYLYTELRRQNNVANYSKTQCQRDMKTITQGFQQIRLMMEKEVKGKIEKQDLHDVLMKHTRELLQKFKDDINTFEDRYKRFINHMERTFAADIQETVNSIRRNKWFKGASFLHRAVKNLRDFVNSPTKPFMEWVGIQQDLAQFSQGMSIPLPQVPRFDAVFQTSPNAKDMRTSGKNKVGMDQNNKFVEVHNIWVNNKEEPGYMSNRTVMGVGQQEGERQEAGYRYNSYYLFLAVMILIDIAWFLHRMLKAVGVARLFLFGYPIFVDIREKTDMTSPDGLTKRQSRLFKTGFGKSCSDFVFKTLSSMFVPKVIATMFVCLFVYVISMATFHFVNRETFSYLGYYNNMDDLLRINEAFINRRIDFHARRINTMEYPTYQELMSLYLKRHLHLNQMIERQWHSLHTAHTEFYCQYLQNLDPNTECGSSLETKFQEMSLSSCEFEQIQPKFYWRMGRSDSTVAEVQMDTFLTSIRQIISDTCYIVLVYMSVVIIKELLGTVIWLYLKRSGFINLRIIYEADEPPPTKDK</sequence>
<dbReference type="PANTHER" id="PTHR24050">
    <property type="entry name" value="PA14 DOMAIN-CONTAINING PROTEIN"/>
    <property type="match status" value="1"/>
</dbReference>
<dbReference type="PROSITE" id="PS50026">
    <property type="entry name" value="EGF_3"/>
    <property type="match status" value="1"/>
</dbReference>
<evidence type="ECO:0000256" key="7">
    <source>
        <dbReference type="SAM" id="Phobius"/>
    </source>
</evidence>
<reference evidence="9" key="1">
    <citation type="submission" date="2019-08" db="EMBL/GenBank/DDBJ databases">
        <title>The improved chromosome-level genome for the pearl oyster Pinctada fucata martensii using PacBio sequencing and Hi-C.</title>
        <authorList>
            <person name="Zheng Z."/>
        </authorList>
    </citation>
    <scope>NUCLEOTIDE SEQUENCE</scope>
    <source>
        <strain evidence="9">ZZ-2019</strain>
        <tissue evidence="9">Adductor muscle</tissue>
    </source>
</reference>
<dbReference type="GO" id="GO:0005509">
    <property type="term" value="F:calcium ion binding"/>
    <property type="evidence" value="ECO:0007669"/>
    <property type="project" value="InterPro"/>
</dbReference>
<keyword evidence="10" id="KW-1185">Reference proteome</keyword>
<feature type="transmembrane region" description="Helical" evidence="7">
    <location>
        <begin position="1992"/>
        <end position="2008"/>
    </location>
</feature>
<feature type="compositionally biased region" description="Polar residues" evidence="6">
    <location>
        <begin position="810"/>
        <end position="824"/>
    </location>
</feature>
<keyword evidence="4" id="KW-1015">Disulfide bond</keyword>
<evidence type="ECO:0000256" key="5">
    <source>
        <dbReference type="PROSITE-ProRule" id="PRU00076"/>
    </source>
</evidence>
<gene>
    <name evidence="9" type="ORF">FSP39_015251</name>
</gene>
<dbReference type="InterPro" id="IPR000152">
    <property type="entry name" value="EGF-type_Asp/Asn_hydroxyl_site"/>
</dbReference>
<feature type="compositionally biased region" description="Basic and acidic residues" evidence="6">
    <location>
        <begin position="899"/>
        <end position="910"/>
    </location>
</feature>